<organism evidence="2 3">
    <name type="scientific">Haematococcus lacustris</name>
    <name type="common">Green alga</name>
    <name type="synonym">Haematococcus pluvialis</name>
    <dbReference type="NCBI Taxonomy" id="44745"/>
    <lineage>
        <taxon>Eukaryota</taxon>
        <taxon>Viridiplantae</taxon>
        <taxon>Chlorophyta</taxon>
        <taxon>core chlorophytes</taxon>
        <taxon>Chlorophyceae</taxon>
        <taxon>CS clade</taxon>
        <taxon>Chlamydomonadales</taxon>
        <taxon>Haematococcaceae</taxon>
        <taxon>Haematococcus</taxon>
    </lineage>
</organism>
<dbReference type="SUPFAM" id="SSF56112">
    <property type="entry name" value="Protein kinase-like (PK-like)"/>
    <property type="match status" value="1"/>
</dbReference>
<proteinExistence type="predicted"/>
<keyword evidence="3" id="KW-1185">Reference proteome</keyword>
<evidence type="ECO:0000313" key="2">
    <source>
        <dbReference type="EMBL" id="GFH24057.1"/>
    </source>
</evidence>
<dbReference type="AlphaFoldDB" id="A0A699ZMJ7"/>
<feature type="non-terminal residue" evidence="2">
    <location>
        <position position="96"/>
    </location>
</feature>
<sequence>MAGDQLVSPECMAVLRSMLQLNPDDRPSIGDLMTTAWFRQQLPKGRLFLALHCWSPHAGALNSVMELKREIQHCLENPPTVQPPRPSLGPPFESDY</sequence>
<dbReference type="EMBL" id="BLLF01002430">
    <property type="protein sequence ID" value="GFH24057.1"/>
    <property type="molecule type" value="Genomic_DNA"/>
</dbReference>
<dbReference type="Gene3D" id="1.10.510.10">
    <property type="entry name" value="Transferase(Phosphotransferase) domain 1"/>
    <property type="match status" value="1"/>
</dbReference>
<gene>
    <name evidence="2" type="ORF">HaLaN_21774</name>
</gene>
<feature type="non-terminal residue" evidence="2">
    <location>
        <position position="1"/>
    </location>
</feature>
<evidence type="ECO:0000313" key="3">
    <source>
        <dbReference type="Proteomes" id="UP000485058"/>
    </source>
</evidence>
<evidence type="ECO:0000256" key="1">
    <source>
        <dbReference type="SAM" id="MobiDB-lite"/>
    </source>
</evidence>
<feature type="region of interest" description="Disordered" evidence="1">
    <location>
        <begin position="76"/>
        <end position="96"/>
    </location>
</feature>
<evidence type="ECO:0008006" key="4">
    <source>
        <dbReference type="Google" id="ProtNLM"/>
    </source>
</evidence>
<dbReference type="Proteomes" id="UP000485058">
    <property type="component" value="Unassembled WGS sequence"/>
</dbReference>
<protein>
    <recommendedName>
        <fullName evidence="4">Protein kinase domain-containing protein</fullName>
    </recommendedName>
</protein>
<name>A0A699ZMJ7_HAELA</name>
<reference evidence="2 3" key="1">
    <citation type="submission" date="2020-02" db="EMBL/GenBank/DDBJ databases">
        <title>Draft genome sequence of Haematococcus lacustris strain NIES-144.</title>
        <authorList>
            <person name="Morimoto D."/>
            <person name="Nakagawa S."/>
            <person name="Yoshida T."/>
            <person name="Sawayama S."/>
        </authorList>
    </citation>
    <scope>NUCLEOTIDE SEQUENCE [LARGE SCALE GENOMIC DNA]</scope>
    <source>
        <strain evidence="2 3">NIES-144</strain>
    </source>
</reference>
<comment type="caution">
    <text evidence="2">The sequence shown here is derived from an EMBL/GenBank/DDBJ whole genome shotgun (WGS) entry which is preliminary data.</text>
</comment>
<feature type="compositionally biased region" description="Pro residues" evidence="1">
    <location>
        <begin position="80"/>
        <end position="89"/>
    </location>
</feature>
<accession>A0A699ZMJ7</accession>
<dbReference type="InterPro" id="IPR011009">
    <property type="entry name" value="Kinase-like_dom_sf"/>
</dbReference>